<comment type="caution">
    <text evidence="2">The sequence shown here is derived from an EMBL/GenBank/DDBJ whole genome shotgun (WGS) entry which is preliminary data.</text>
</comment>
<evidence type="ECO:0000313" key="2">
    <source>
        <dbReference type="EMBL" id="CAD8168830.1"/>
    </source>
</evidence>
<evidence type="ECO:0000313" key="3">
    <source>
        <dbReference type="Proteomes" id="UP000689195"/>
    </source>
</evidence>
<feature type="region of interest" description="Disordered" evidence="1">
    <location>
        <begin position="1"/>
        <end position="103"/>
    </location>
</feature>
<feature type="compositionally biased region" description="Polar residues" evidence="1">
    <location>
        <begin position="1"/>
        <end position="11"/>
    </location>
</feature>
<reference evidence="2" key="1">
    <citation type="submission" date="2021-01" db="EMBL/GenBank/DDBJ databases">
        <authorList>
            <consortium name="Genoscope - CEA"/>
            <person name="William W."/>
        </authorList>
    </citation>
    <scope>NUCLEOTIDE SEQUENCE</scope>
</reference>
<name>A0A8S1UUS5_9CILI</name>
<feature type="compositionally biased region" description="Polar residues" evidence="1">
    <location>
        <begin position="24"/>
        <end position="48"/>
    </location>
</feature>
<organism evidence="2 3">
    <name type="scientific">Paramecium pentaurelia</name>
    <dbReference type="NCBI Taxonomy" id="43138"/>
    <lineage>
        <taxon>Eukaryota</taxon>
        <taxon>Sar</taxon>
        <taxon>Alveolata</taxon>
        <taxon>Ciliophora</taxon>
        <taxon>Intramacronucleata</taxon>
        <taxon>Oligohymenophorea</taxon>
        <taxon>Peniculida</taxon>
        <taxon>Parameciidae</taxon>
        <taxon>Paramecium</taxon>
    </lineage>
</organism>
<dbReference type="AlphaFoldDB" id="A0A8S1UUS5"/>
<keyword evidence="3" id="KW-1185">Reference proteome</keyword>
<feature type="compositionally biased region" description="Polar residues" evidence="1">
    <location>
        <begin position="85"/>
        <end position="103"/>
    </location>
</feature>
<proteinExistence type="predicted"/>
<accession>A0A8S1UUS5</accession>
<sequence length="305" mass="35552">MDGASSKQQQSLDEESLNDENRESQNNIFFEFSVQENNIQEEQSLDEQSQIDKDRDSQNDSPQELPNQDNTIQKDGQKSQDQSSLNHRNQTSQENQLSKLPTKNQSKQTLYLYDDDGSILKKCSFNDEAIYKDCQVELHSQACSSPHMNEGDSQSNQDLSIISQKSNEDQFNIIYDQISQTPIIIEYTSNPNPIGITSPQVEQQFYPKTTKNYYKCIHGALQKFMEDIQDNIQFTCKAKKFLESNPQFSGKLKLIRSIKSCQQMRSIAMKFLLDFQWCRYLVKNNKVDIERYFRLNKMLIQQIQE</sequence>
<protein>
    <submittedName>
        <fullName evidence="2">Uncharacterized protein</fullName>
    </submittedName>
</protein>
<dbReference type="Proteomes" id="UP000689195">
    <property type="component" value="Unassembled WGS sequence"/>
</dbReference>
<feature type="compositionally biased region" description="Polar residues" evidence="1">
    <location>
        <begin position="59"/>
        <end position="71"/>
    </location>
</feature>
<evidence type="ECO:0000256" key="1">
    <source>
        <dbReference type="SAM" id="MobiDB-lite"/>
    </source>
</evidence>
<dbReference type="EMBL" id="CAJJDO010000050">
    <property type="protein sequence ID" value="CAD8168830.1"/>
    <property type="molecule type" value="Genomic_DNA"/>
</dbReference>
<dbReference type="OrthoDB" id="10644967at2759"/>
<gene>
    <name evidence="2" type="ORF">PPENT_87.1.T0500012</name>
</gene>